<name>A0AB39JBF4_9VIRU</name>
<evidence type="ECO:0000313" key="4">
    <source>
        <dbReference type="EMBL" id="XDO02010.1"/>
    </source>
</evidence>
<dbReference type="SUPFAM" id="SSF54001">
    <property type="entry name" value="Cysteine proteinases"/>
    <property type="match status" value="1"/>
</dbReference>
<gene>
    <name evidence="4" type="ORF">FloV-SA2_00191</name>
</gene>
<evidence type="ECO:0000256" key="1">
    <source>
        <dbReference type="ARBA" id="ARBA00022670"/>
    </source>
</evidence>
<dbReference type="Gene3D" id="3.40.395.10">
    <property type="entry name" value="Adenoviral Proteinase, Chain A"/>
    <property type="match status" value="1"/>
</dbReference>
<dbReference type="GO" id="GO:0006508">
    <property type="term" value="P:proteolysis"/>
    <property type="evidence" value="ECO:0007669"/>
    <property type="project" value="UniProtKB-KW"/>
</dbReference>
<sequence length="284" mass="33836">MKKTFKYLKCHPKNKSYKKCLDDKTIKLMKYIWNKRHPDDKIKPTNTNTIWNQLKNKFSNSCSNEICWIDNTINNYNYKYNLKNKLFAPIAPEEWNSTDKHSEWLSSVDISKVLKQYEQTYPTFSFIGPSPIDYDSPNRYNNESICVWPELCHFDLNKYLNKEIIGFVFNTDKHYQPGTHWISLVVDLKRNKIFYFDSAGNDPPNKIKKLIQNIKNQGANLNIDFKIDNNVGNPHQQKDGECGMYSLYFIINIVENKKSLNYFKHKKVPDKLVKRFRNIYFNRL</sequence>
<accession>A0AB39JBF4</accession>
<proteinExistence type="predicted"/>
<dbReference type="PROSITE" id="PS50600">
    <property type="entry name" value="ULP_PROTEASE"/>
    <property type="match status" value="1"/>
</dbReference>
<evidence type="ECO:0000259" key="3">
    <source>
        <dbReference type="PROSITE" id="PS50600"/>
    </source>
</evidence>
<evidence type="ECO:0000256" key="2">
    <source>
        <dbReference type="ARBA" id="ARBA00022801"/>
    </source>
</evidence>
<protein>
    <submittedName>
        <fullName evidence="4">Thiol Protease</fullName>
    </submittedName>
</protein>
<feature type="domain" description="Ubiquitin-like protease family profile" evidence="3">
    <location>
        <begin position="80"/>
        <end position="253"/>
    </location>
</feature>
<dbReference type="InterPro" id="IPR003653">
    <property type="entry name" value="Peptidase_C48_C"/>
</dbReference>
<organism evidence="4">
    <name type="scientific">Florenciella sp. virus SA2</name>
    <dbReference type="NCBI Taxonomy" id="3240092"/>
    <lineage>
        <taxon>Viruses</taxon>
    </lineage>
</organism>
<reference evidence="4" key="1">
    <citation type="submission" date="2024-03" db="EMBL/GenBank/DDBJ databases">
        <title>Eukaryotic viruses encode the ribosomal protein eL40.</title>
        <authorList>
            <person name="Thomy J."/>
            <person name="Schvarcz C.R."/>
            <person name="McBeain K.A."/>
            <person name="Edwards K.F."/>
            <person name="Steward G.F."/>
        </authorList>
    </citation>
    <scope>NUCLEOTIDE SEQUENCE</scope>
    <source>
        <strain evidence="4">FloV-SA2</strain>
    </source>
</reference>
<keyword evidence="2" id="KW-0378">Hydrolase</keyword>
<dbReference type="EMBL" id="PP542043">
    <property type="protein sequence ID" value="XDO02010.1"/>
    <property type="molecule type" value="Genomic_DNA"/>
</dbReference>
<keyword evidence="1 4" id="KW-0645">Protease</keyword>
<dbReference type="InterPro" id="IPR038765">
    <property type="entry name" value="Papain-like_cys_pep_sf"/>
</dbReference>
<dbReference type="Pfam" id="PF02902">
    <property type="entry name" value="Peptidase_C48"/>
    <property type="match status" value="1"/>
</dbReference>
<dbReference type="GO" id="GO:0008234">
    <property type="term" value="F:cysteine-type peptidase activity"/>
    <property type="evidence" value="ECO:0007669"/>
    <property type="project" value="InterPro"/>
</dbReference>